<evidence type="ECO:0008006" key="2">
    <source>
        <dbReference type="Google" id="ProtNLM"/>
    </source>
</evidence>
<sequence length="29" mass="3398">ELPEKPGIGIELNEEEVRKHLKEGETFFE</sequence>
<protein>
    <recommendedName>
        <fullName evidence="2">Enolase C-terminal domain-containing protein</fullName>
    </recommendedName>
</protein>
<dbReference type="AlphaFoldDB" id="X0TND2"/>
<proteinExistence type="predicted"/>
<name>X0TND2_9ZZZZ</name>
<accession>X0TND2</accession>
<gene>
    <name evidence="1" type="ORF">S01H1_27411</name>
</gene>
<feature type="non-terminal residue" evidence="1">
    <location>
        <position position="1"/>
    </location>
</feature>
<comment type="caution">
    <text evidence="1">The sequence shown here is derived from an EMBL/GenBank/DDBJ whole genome shotgun (WGS) entry which is preliminary data.</text>
</comment>
<reference evidence="1" key="1">
    <citation type="journal article" date="2014" name="Front. Microbiol.">
        <title>High frequency of phylogenetically diverse reductive dehalogenase-homologous genes in deep subseafloor sedimentary metagenomes.</title>
        <authorList>
            <person name="Kawai M."/>
            <person name="Futagami T."/>
            <person name="Toyoda A."/>
            <person name="Takaki Y."/>
            <person name="Nishi S."/>
            <person name="Hori S."/>
            <person name="Arai W."/>
            <person name="Tsubouchi T."/>
            <person name="Morono Y."/>
            <person name="Uchiyama I."/>
            <person name="Ito T."/>
            <person name="Fujiyama A."/>
            <person name="Inagaki F."/>
            <person name="Takami H."/>
        </authorList>
    </citation>
    <scope>NUCLEOTIDE SEQUENCE</scope>
    <source>
        <strain evidence="1">Expedition CK06-06</strain>
    </source>
</reference>
<evidence type="ECO:0000313" key="1">
    <source>
        <dbReference type="EMBL" id="GAF89642.1"/>
    </source>
</evidence>
<dbReference type="EMBL" id="BARS01016686">
    <property type="protein sequence ID" value="GAF89642.1"/>
    <property type="molecule type" value="Genomic_DNA"/>
</dbReference>
<organism evidence="1">
    <name type="scientific">marine sediment metagenome</name>
    <dbReference type="NCBI Taxonomy" id="412755"/>
    <lineage>
        <taxon>unclassified sequences</taxon>
        <taxon>metagenomes</taxon>
        <taxon>ecological metagenomes</taxon>
    </lineage>
</organism>